<dbReference type="EMBL" id="JAAGMA010000039">
    <property type="protein sequence ID" value="NEB07618.1"/>
    <property type="molecule type" value="Genomic_DNA"/>
</dbReference>
<dbReference type="InterPro" id="IPR051401">
    <property type="entry name" value="GtrA_CellWall_Glycosyl"/>
</dbReference>
<dbReference type="Pfam" id="PF04138">
    <property type="entry name" value="GtrA_DPMS_TM"/>
    <property type="match status" value="1"/>
</dbReference>
<dbReference type="GO" id="GO:0000271">
    <property type="term" value="P:polysaccharide biosynthetic process"/>
    <property type="evidence" value="ECO:0007669"/>
    <property type="project" value="InterPro"/>
</dbReference>
<dbReference type="GO" id="GO:0005886">
    <property type="term" value="C:plasma membrane"/>
    <property type="evidence" value="ECO:0007669"/>
    <property type="project" value="TreeGrafter"/>
</dbReference>
<name>A0A7K3PCA5_9ACTN</name>
<evidence type="ECO:0000256" key="6">
    <source>
        <dbReference type="SAM" id="MobiDB-lite"/>
    </source>
</evidence>
<accession>A0A7K3PCA5</accession>
<feature type="compositionally biased region" description="Polar residues" evidence="6">
    <location>
        <begin position="167"/>
        <end position="177"/>
    </location>
</feature>
<comment type="similarity">
    <text evidence="2">Belongs to the GtrA family.</text>
</comment>
<comment type="subcellular location">
    <subcellularLocation>
        <location evidence="1">Membrane</location>
        <topology evidence="1">Multi-pass membrane protein</topology>
    </subcellularLocation>
</comment>
<comment type="caution">
    <text evidence="9">The sequence shown here is derived from an EMBL/GenBank/DDBJ whole genome shotgun (WGS) entry which is preliminary data.</text>
</comment>
<dbReference type="InterPro" id="IPR007267">
    <property type="entry name" value="GtrA_DPMS_TM"/>
</dbReference>
<gene>
    <name evidence="9" type="ORF">G3I32_01735</name>
</gene>
<keyword evidence="3 7" id="KW-0812">Transmembrane</keyword>
<reference evidence="9 10" key="1">
    <citation type="submission" date="2020-01" db="EMBL/GenBank/DDBJ databases">
        <title>Insect and environment-associated Actinomycetes.</title>
        <authorList>
            <person name="Currrie C."/>
            <person name="Chevrette M."/>
            <person name="Carlson C."/>
            <person name="Stubbendieck R."/>
            <person name="Wendt-Pienkowski E."/>
        </authorList>
    </citation>
    <scope>NUCLEOTIDE SEQUENCE [LARGE SCALE GENOMIC DNA]</scope>
    <source>
        <strain evidence="9 10">SID14163</strain>
    </source>
</reference>
<evidence type="ECO:0000313" key="10">
    <source>
        <dbReference type="Proteomes" id="UP000470446"/>
    </source>
</evidence>
<dbReference type="Proteomes" id="UP000470446">
    <property type="component" value="Unassembled WGS sequence"/>
</dbReference>
<feature type="region of interest" description="Disordered" evidence="6">
    <location>
        <begin position="167"/>
        <end position="190"/>
    </location>
</feature>
<keyword evidence="4 7" id="KW-1133">Transmembrane helix</keyword>
<evidence type="ECO:0000256" key="2">
    <source>
        <dbReference type="ARBA" id="ARBA00009399"/>
    </source>
</evidence>
<feature type="transmembrane region" description="Helical" evidence="7">
    <location>
        <begin position="133"/>
        <end position="151"/>
    </location>
</feature>
<evidence type="ECO:0000256" key="4">
    <source>
        <dbReference type="ARBA" id="ARBA00022989"/>
    </source>
</evidence>
<protein>
    <submittedName>
        <fullName evidence="9">GtrA family protein</fullName>
    </submittedName>
</protein>
<evidence type="ECO:0000256" key="3">
    <source>
        <dbReference type="ARBA" id="ARBA00022692"/>
    </source>
</evidence>
<organism evidence="9 10">
    <name type="scientific">Streptomyces coelicoflavus</name>
    <dbReference type="NCBI Taxonomy" id="285562"/>
    <lineage>
        <taxon>Bacteria</taxon>
        <taxon>Bacillati</taxon>
        <taxon>Actinomycetota</taxon>
        <taxon>Actinomycetes</taxon>
        <taxon>Kitasatosporales</taxon>
        <taxon>Streptomycetaceae</taxon>
        <taxon>Streptomyces</taxon>
    </lineage>
</organism>
<evidence type="ECO:0000313" key="9">
    <source>
        <dbReference type="EMBL" id="NEB07618.1"/>
    </source>
</evidence>
<evidence type="ECO:0000256" key="1">
    <source>
        <dbReference type="ARBA" id="ARBA00004141"/>
    </source>
</evidence>
<keyword evidence="5 7" id="KW-0472">Membrane</keyword>
<dbReference type="PANTHER" id="PTHR38459">
    <property type="entry name" value="PROPHAGE BACTOPRENOL-LINKED GLUCOSE TRANSLOCASE HOMOLOG"/>
    <property type="match status" value="1"/>
</dbReference>
<feature type="transmembrane region" description="Helical" evidence="7">
    <location>
        <begin position="100"/>
        <end position="121"/>
    </location>
</feature>
<dbReference type="PANTHER" id="PTHR38459:SF1">
    <property type="entry name" value="PROPHAGE BACTOPRENOL-LINKED GLUCOSE TRANSLOCASE HOMOLOG"/>
    <property type="match status" value="1"/>
</dbReference>
<proteinExistence type="inferred from homology"/>
<sequence length="190" mass="20395">MRCTGSSTDKVCALTGTGLVAAQNKVRRVGGEAGRFGAVGAVGWVVDTAVFNLCLNVLDLQTVRSGVISNAVAIGVNYLGNRYWTYRYHDKSHYTREATLFVLFSGVGMIIQNGVLALSHYGLGYTSTLADNLAKNLVGLGLASGFRFWAYRTWVFREQSRDVTVPSTTCEPSTSVASPAVTDVPGSETR</sequence>
<feature type="domain" description="GtrA/DPMS transmembrane" evidence="8">
    <location>
        <begin position="35"/>
        <end position="156"/>
    </location>
</feature>
<dbReference type="AlphaFoldDB" id="A0A7K3PCA5"/>
<evidence type="ECO:0000256" key="5">
    <source>
        <dbReference type="ARBA" id="ARBA00023136"/>
    </source>
</evidence>
<evidence type="ECO:0000256" key="7">
    <source>
        <dbReference type="SAM" id="Phobius"/>
    </source>
</evidence>
<evidence type="ECO:0000259" key="8">
    <source>
        <dbReference type="Pfam" id="PF04138"/>
    </source>
</evidence>